<keyword evidence="1" id="KW-0732">Signal</keyword>
<keyword evidence="3" id="KW-1185">Reference proteome</keyword>
<dbReference type="AlphaFoldDB" id="A0A375HYQ9"/>
<dbReference type="EMBL" id="OMOH01000002">
    <property type="protein sequence ID" value="SPF67703.1"/>
    <property type="molecule type" value="Genomic_DNA"/>
</dbReference>
<dbReference type="OrthoDB" id="3732426at2"/>
<reference evidence="3" key="1">
    <citation type="submission" date="2018-02" db="EMBL/GenBank/DDBJ databases">
        <authorList>
            <person name="Hornung B."/>
        </authorList>
    </citation>
    <scope>NUCLEOTIDE SEQUENCE [LARGE SCALE GENOMIC DNA]</scope>
</reference>
<evidence type="ECO:0000313" key="3">
    <source>
        <dbReference type="Proteomes" id="UP000265962"/>
    </source>
</evidence>
<evidence type="ECO:0000313" key="2">
    <source>
        <dbReference type="EMBL" id="SPF67703.1"/>
    </source>
</evidence>
<accession>A0A375HYQ9</accession>
<organism evidence="2 3">
    <name type="scientific">Propionibacterium ruminifibrarum</name>
    <dbReference type="NCBI Taxonomy" id="1962131"/>
    <lineage>
        <taxon>Bacteria</taxon>
        <taxon>Bacillati</taxon>
        <taxon>Actinomycetota</taxon>
        <taxon>Actinomycetes</taxon>
        <taxon>Propionibacteriales</taxon>
        <taxon>Propionibacteriaceae</taxon>
        <taxon>Propionibacterium</taxon>
    </lineage>
</organism>
<feature type="chain" id="PRO_5016672978" description="Lipoprotein" evidence="1">
    <location>
        <begin position="36"/>
        <end position="156"/>
    </location>
</feature>
<sequence length="156" mass="15969">MNITSALLRLNRLRTGVVLGAAGALLSVAACSAGAAAPTQSPAVTSPAGGRTATTIDQEGVRLTELGFRNGPADFTVPAGLVLTGRVDQDNVVTLLMDQGQGRRVHDHLMATLPGAGWTIEGSSDDSIVFSTSEWEGALTVTAGQAGLTLRRLETG</sequence>
<dbReference type="Proteomes" id="UP000265962">
    <property type="component" value="Unassembled WGS sequence"/>
</dbReference>
<dbReference type="RefSeq" id="WP_119714902.1">
    <property type="nucleotide sequence ID" value="NZ_OMOH01000002.1"/>
</dbReference>
<evidence type="ECO:0008006" key="4">
    <source>
        <dbReference type="Google" id="ProtNLM"/>
    </source>
</evidence>
<evidence type="ECO:0000256" key="1">
    <source>
        <dbReference type="SAM" id="SignalP"/>
    </source>
</evidence>
<gene>
    <name evidence="2" type="ORF">PROPJV5_0662</name>
</gene>
<name>A0A375HYQ9_9ACTN</name>
<feature type="signal peptide" evidence="1">
    <location>
        <begin position="1"/>
        <end position="35"/>
    </location>
</feature>
<proteinExistence type="predicted"/>
<protein>
    <recommendedName>
        <fullName evidence="4">Lipoprotein</fullName>
    </recommendedName>
</protein>